<organism evidence="1 2">
    <name type="scientific">Blastopirellula retiformator</name>
    <dbReference type="NCBI Taxonomy" id="2527970"/>
    <lineage>
        <taxon>Bacteria</taxon>
        <taxon>Pseudomonadati</taxon>
        <taxon>Planctomycetota</taxon>
        <taxon>Planctomycetia</taxon>
        <taxon>Pirellulales</taxon>
        <taxon>Pirellulaceae</taxon>
        <taxon>Blastopirellula</taxon>
    </lineage>
</organism>
<protein>
    <submittedName>
        <fullName evidence="1">Uncharacterized protein</fullName>
    </submittedName>
</protein>
<dbReference type="RefSeq" id="WP_146432883.1">
    <property type="nucleotide sequence ID" value="NZ_SJPF01000003.1"/>
</dbReference>
<dbReference type="OrthoDB" id="288482at2"/>
<dbReference type="EMBL" id="SJPF01000003">
    <property type="protein sequence ID" value="TWT33216.1"/>
    <property type="molecule type" value="Genomic_DNA"/>
</dbReference>
<comment type="caution">
    <text evidence="1">The sequence shown here is derived from an EMBL/GenBank/DDBJ whole genome shotgun (WGS) entry which is preliminary data.</text>
</comment>
<keyword evidence="2" id="KW-1185">Reference proteome</keyword>
<reference evidence="1 2" key="1">
    <citation type="submission" date="2019-02" db="EMBL/GenBank/DDBJ databases">
        <title>Deep-cultivation of Planctomycetes and their phenomic and genomic characterization uncovers novel biology.</title>
        <authorList>
            <person name="Wiegand S."/>
            <person name="Jogler M."/>
            <person name="Boedeker C."/>
            <person name="Pinto D."/>
            <person name="Vollmers J."/>
            <person name="Rivas-Marin E."/>
            <person name="Kohn T."/>
            <person name="Peeters S.H."/>
            <person name="Heuer A."/>
            <person name="Rast P."/>
            <person name="Oberbeckmann S."/>
            <person name="Bunk B."/>
            <person name="Jeske O."/>
            <person name="Meyerdierks A."/>
            <person name="Storesund J.E."/>
            <person name="Kallscheuer N."/>
            <person name="Luecker S."/>
            <person name="Lage O.M."/>
            <person name="Pohl T."/>
            <person name="Merkel B.J."/>
            <person name="Hornburger P."/>
            <person name="Mueller R.-W."/>
            <person name="Bruemmer F."/>
            <person name="Labrenz M."/>
            <person name="Spormann A.M."/>
            <person name="Op Den Camp H."/>
            <person name="Overmann J."/>
            <person name="Amann R."/>
            <person name="Jetten M.S.M."/>
            <person name="Mascher T."/>
            <person name="Medema M.H."/>
            <person name="Devos D.P."/>
            <person name="Kaster A.-K."/>
            <person name="Ovreas L."/>
            <person name="Rohde M."/>
            <person name="Galperin M.Y."/>
            <person name="Jogler C."/>
        </authorList>
    </citation>
    <scope>NUCLEOTIDE SEQUENCE [LARGE SCALE GENOMIC DNA]</scope>
    <source>
        <strain evidence="1 2">Enr8</strain>
    </source>
</reference>
<dbReference type="Proteomes" id="UP000318878">
    <property type="component" value="Unassembled WGS sequence"/>
</dbReference>
<accession>A0A5C5V3R8</accession>
<gene>
    <name evidence="1" type="ORF">Enr8_30410</name>
</gene>
<evidence type="ECO:0000313" key="2">
    <source>
        <dbReference type="Proteomes" id="UP000318878"/>
    </source>
</evidence>
<sequence length="131" mass="13683">MSETPNSAEPIESSPTPPRRNLIATVGKIALYSFLALSCGTLFAAQYVPEVATALSLILPEEEPHSCSSLQRGSCCLATAYPEPSCCPSSGGCPAAREEPSEMIIAAVELQLAAELQVATVEQPPIPPVVD</sequence>
<proteinExistence type="predicted"/>
<name>A0A5C5V3R8_9BACT</name>
<dbReference type="AlphaFoldDB" id="A0A5C5V3R8"/>
<evidence type="ECO:0000313" key="1">
    <source>
        <dbReference type="EMBL" id="TWT33216.1"/>
    </source>
</evidence>